<dbReference type="SUPFAM" id="SSF101424">
    <property type="entry name" value="Hypothetical protein ST1625"/>
    <property type="match status" value="1"/>
</dbReference>
<organism evidence="2 3">
    <name type="scientific">Cephalotus follicularis</name>
    <name type="common">Albany pitcher plant</name>
    <dbReference type="NCBI Taxonomy" id="3775"/>
    <lineage>
        <taxon>Eukaryota</taxon>
        <taxon>Viridiplantae</taxon>
        <taxon>Streptophyta</taxon>
        <taxon>Embryophyta</taxon>
        <taxon>Tracheophyta</taxon>
        <taxon>Spermatophyta</taxon>
        <taxon>Magnoliopsida</taxon>
        <taxon>eudicotyledons</taxon>
        <taxon>Gunneridae</taxon>
        <taxon>Pentapetalae</taxon>
        <taxon>rosids</taxon>
        <taxon>fabids</taxon>
        <taxon>Oxalidales</taxon>
        <taxon>Cephalotaceae</taxon>
        <taxon>Cephalotus</taxon>
    </lineage>
</organism>
<keyword evidence="1" id="KW-0732">Signal</keyword>
<feature type="non-terminal residue" evidence="2">
    <location>
        <position position="108"/>
    </location>
</feature>
<reference evidence="3" key="1">
    <citation type="submission" date="2016-04" db="EMBL/GenBank/DDBJ databases">
        <title>Cephalotus genome sequencing.</title>
        <authorList>
            <person name="Fukushima K."/>
            <person name="Hasebe M."/>
            <person name="Fang X."/>
        </authorList>
    </citation>
    <scope>NUCLEOTIDE SEQUENCE [LARGE SCALE GENOMIC DNA]</scope>
    <source>
        <strain evidence="3">cv. St1</strain>
    </source>
</reference>
<dbReference type="EMBL" id="BDDD01003110">
    <property type="protein sequence ID" value="GAV84074.1"/>
    <property type="molecule type" value="Genomic_DNA"/>
</dbReference>
<dbReference type="Proteomes" id="UP000187406">
    <property type="component" value="Unassembled WGS sequence"/>
</dbReference>
<protein>
    <recommendedName>
        <fullName evidence="4">Zinc finger GRF-type domain-containing protein</fullName>
    </recommendedName>
</protein>
<name>A0A1Q3CUZ7_CEPFO</name>
<evidence type="ECO:0000313" key="2">
    <source>
        <dbReference type="EMBL" id="GAV84074.1"/>
    </source>
</evidence>
<dbReference type="OrthoDB" id="1675519at2759"/>
<proteinExistence type="predicted"/>
<evidence type="ECO:0008006" key="4">
    <source>
        <dbReference type="Google" id="ProtNLM"/>
    </source>
</evidence>
<dbReference type="InterPro" id="IPR036321">
    <property type="entry name" value="ST1625"/>
</dbReference>
<sequence>LNGKLNHLSICCNSWLLLNLPSTSLCLNKVNNPFTVTGCPNYKTLNHCKFFKWYDNEIVSKPKEVILQQRDVINSLKHDVFVLTNEKPDNVLGLISEIKTLKGMLKEV</sequence>
<dbReference type="AlphaFoldDB" id="A0A1Q3CUZ7"/>
<feature type="chain" id="PRO_5012185227" description="Zinc finger GRF-type domain-containing protein" evidence="1">
    <location>
        <begin position="27"/>
        <end position="108"/>
    </location>
</feature>
<keyword evidence="3" id="KW-1185">Reference proteome</keyword>
<evidence type="ECO:0000256" key="1">
    <source>
        <dbReference type="SAM" id="SignalP"/>
    </source>
</evidence>
<dbReference type="InParanoid" id="A0A1Q3CUZ7"/>
<gene>
    <name evidence="2" type="ORF">CFOL_v3_27518</name>
</gene>
<feature type="non-terminal residue" evidence="2">
    <location>
        <position position="1"/>
    </location>
</feature>
<feature type="signal peptide" evidence="1">
    <location>
        <begin position="1"/>
        <end position="26"/>
    </location>
</feature>
<accession>A0A1Q3CUZ7</accession>
<comment type="caution">
    <text evidence="2">The sequence shown here is derived from an EMBL/GenBank/DDBJ whole genome shotgun (WGS) entry which is preliminary data.</text>
</comment>
<evidence type="ECO:0000313" key="3">
    <source>
        <dbReference type="Proteomes" id="UP000187406"/>
    </source>
</evidence>